<comment type="function">
    <text evidence="2">One of several proteins that assist in the late maturation steps of the functional core of the 30S ribosomal subunit. Associates with free 30S ribosomal subunits (but not with 30S subunits that are part of 70S ribosomes or polysomes). Required for efficient processing of 16S rRNA. May interact with the 5'-terminal helix region of 16S rRNA.</text>
</comment>
<dbReference type="Proteomes" id="UP000294558">
    <property type="component" value="Unassembled WGS sequence"/>
</dbReference>
<dbReference type="PANTHER" id="PTHR33515">
    <property type="entry name" value="RIBOSOME-BINDING FACTOR A, CHLOROPLASTIC-RELATED"/>
    <property type="match status" value="1"/>
</dbReference>
<comment type="subcellular location">
    <subcellularLocation>
        <location evidence="2">Cytoplasm</location>
    </subcellularLocation>
</comment>
<dbReference type="Gene3D" id="3.30.300.20">
    <property type="match status" value="1"/>
</dbReference>
<dbReference type="GO" id="GO:0043024">
    <property type="term" value="F:ribosomal small subunit binding"/>
    <property type="evidence" value="ECO:0007669"/>
    <property type="project" value="TreeGrafter"/>
</dbReference>
<comment type="subunit">
    <text evidence="2">Monomer. Binds 30S ribosomal subunits, but not 50S ribosomal subunits or 70S ribosomes.</text>
</comment>
<evidence type="ECO:0000313" key="4">
    <source>
        <dbReference type="Proteomes" id="UP000294558"/>
    </source>
</evidence>
<dbReference type="Pfam" id="PF02033">
    <property type="entry name" value="RBFA"/>
    <property type="match status" value="1"/>
</dbReference>
<reference evidence="3 4" key="1">
    <citation type="submission" date="2019-03" db="EMBL/GenBank/DDBJ databases">
        <title>Sequencing the genomes of 1000 actinobacteria strains.</title>
        <authorList>
            <person name="Klenk H.-P."/>
        </authorList>
    </citation>
    <scope>NUCLEOTIDE SEQUENCE [LARGE SCALE GENOMIC DNA]</scope>
    <source>
        <strain evidence="3 4">DSM 18936</strain>
    </source>
</reference>
<dbReference type="InterPro" id="IPR023799">
    <property type="entry name" value="RbfA_dom_sf"/>
</dbReference>
<comment type="similarity">
    <text evidence="2">Belongs to the RbfA family.</text>
</comment>
<dbReference type="SUPFAM" id="SSF89919">
    <property type="entry name" value="Ribosome-binding factor A, RbfA"/>
    <property type="match status" value="1"/>
</dbReference>
<accession>A0A4R7HZT4</accession>
<keyword evidence="4" id="KW-1185">Reference proteome</keyword>
<dbReference type="OrthoDB" id="307788at2"/>
<comment type="caution">
    <text evidence="3">The sequence shown here is derived from an EMBL/GenBank/DDBJ whole genome shotgun (WGS) entry which is preliminary data.</text>
</comment>
<sequence>MARGRNSGGHRYPRSARVGETLREIIAEELVRIDDERLEFVTVTGIDVDNELNRAHVYFDSLAGEEGDDEIIEALNDHRTRLQSSIGKQIRAKKTPILDFQADIALRSAERIDDILREDRQRRSES</sequence>
<evidence type="ECO:0000256" key="1">
    <source>
        <dbReference type="ARBA" id="ARBA00022517"/>
    </source>
</evidence>
<gene>
    <name evidence="2" type="primary">rbfA</name>
    <name evidence="3" type="ORF">BDK89_1364</name>
</gene>
<dbReference type="InterPro" id="IPR015946">
    <property type="entry name" value="KH_dom-like_a/b"/>
</dbReference>
<keyword evidence="2" id="KW-0963">Cytoplasm</keyword>
<dbReference type="EMBL" id="SOAU01000001">
    <property type="protein sequence ID" value="TDT15786.1"/>
    <property type="molecule type" value="Genomic_DNA"/>
</dbReference>
<dbReference type="AlphaFoldDB" id="A0A4R7HZT4"/>
<dbReference type="GO" id="GO:0030490">
    <property type="term" value="P:maturation of SSU-rRNA"/>
    <property type="evidence" value="ECO:0007669"/>
    <property type="project" value="UniProtKB-UniRule"/>
</dbReference>
<protein>
    <recommendedName>
        <fullName evidence="2">Ribosome-binding factor A</fullName>
    </recommendedName>
</protein>
<dbReference type="InterPro" id="IPR000238">
    <property type="entry name" value="RbfA"/>
</dbReference>
<keyword evidence="1 2" id="KW-0690">Ribosome biogenesis</keyword>
<organism evidence="3 4">
    <name type="scientific">Ilumatobacter fluminis</name>
    <dbReference type="NCBI Taxonomy" id="467091"/>
    <lineage>
        <taxon>Bacteria</taxon>
        <taxon>Bacillati</taxon>
        <taxon>Actinomycetota</taxon>
        <taxon>Acidimicrobiia</taxon>
        <taxon>Acidimicrobiales</taxon>
        <taxon>Ilumatobacteraceae</taxon>
        <taxon>Ilumatobacter</taxon>
    </lineage>
</organism>
<evidence type="ECO:0000313" key="3">
    <source>
        <dbReference type="EMBL" id="TDT15786.1"/>
    </source>
</evidence>
<evidence type="ECO:0000256" key="2">
    <source>
        <dbReference type="HAMAP-Rule" id="MF_00003"/>
    </source>
</evidence>
<dbReference type="RefSeq" id="WP_133868211.1">
    <property type="nucleotide sequence ID" value="NZ_JAVJPS010000034.1"/>
</dbReference>
<proteinExistence type="inferred from homology"/>
<dbReference type="HAMAP" id="MF_00003">
    <property type="entry name" value="RbfA"/>
    <property type="match status" value="1"/>
</dbReference>
<name>A0A4R7HZT4_9ACTN</name>
<dbReference type="NCBIfam" id="TIGR00082">
    <property type="entry name" value="rbfA"/>
    <property type="match status" value="1"/>
</dbReference>
<dbReference type="GO" id="GO:0005829">
    <property type="term" value="C:cytosol"/>
    <property type="evidence" value="ECO:0007669"/>
    <property type="project" value="TreeGrafter"/>
</dbReference>
<dbReference type="PANTHER" id="PTHR33515:SF1">
    <property type="entry name" value="RIBOSOME-BINDING FACTOR A, CHLOROPLASTIC-RELATED"/>
    <property type="match status" value="1"/>
</dbReference>